<dbReference type="NCBIfam" id="TIGR04183">
    <property type="entry name" value="Por_Secre_tail"/>
    <property type="match status" value="1"/>
</dbReference>
<accession>E4RSM8</accession>
<name>E4RSM8_LEAB4</name>
<dbReference type="eggNOG" id="COG1572">
    <property type="taxonomic scope" value="Bacteria"/>
</dbReference>
<proteinExistence type="predicted"/>
<organism evidence="3 4">
    <name type="scientific">Leadbetterella byssophila (strain DSM 17132 / JCM 16389 / KACC 11308 / NBRC 106382 / 4M15)</name>
    <dbReference type="NCBI Taxonomy" id="649349"/>
    <lineage>
        <taxon>Bacteria</taxon>
        <taxon>Pseudomonadati</taxon>
        <taxon>Bacteroidota</taxon>
        <taxon>Cytophagia</taxon>
        <taxon>Cytophagales</taxon>
        <taxon>Leadbetterellaceae</taxon>
        <taxon>Leadbetterella</taxon>
    </lineage>
</organism>
<dbReference type="Gene3D" id="3.40.50.1460">
    <property type="match status" value="1"/>
</dbReference>
<evidence type="ECO:0000259" key="2">
    <source>
        <dbReference type="Pfam" id="PF01364"/>
    </source>
</evidence>
<evidence type="ECO:0000313" key="4">
    <source>
        <dbReference type="Proteomes" id="UP000007435"/>
    </source>
</evidence>
<dbReference type="Gene3D" id="3.40.50.10390">
    <property type="entry name" value="Gingipain r, domain 1"/>
    <property type="match status" value="1"/>
</dbReference>
<evidence type="ECO:0000256" key="1">
    <source>
        <dbReference type="ARBA" id="ARBA00022729"/>
    </source>
</evidence>
<dbReference type="CDD" id="cd02258">
    <property type="entry name" value="Peptidase_C25_N"/>
    <property type="match status" value="1"/>
</dbReference>
<sequence>MRDRFILIMALIFGYSAQAQYNNDWIQYDQMYLKMVYTTTGVYRIYKKDIEKLPSGIINPHNIQIFKKGKEIPCYEFGLNDNTFDESDYLELYLEANYGEQDSLVYLPHSDRPPVYSNIFSDETAIFITVGKNKGLRNNIEAFKDSRAKENIVIIHEIQHLKDIWSFNNATGQVPILQQSYYEKGESWTGPQINSVSEQKKEFTLQGYSPLVNHNITFKVLLNTRSNNAHEINAKINLKNIGAFKTIGFDHQLFISEIPNSELSEKKSFTFSTSSNLQSDAYSWTQFELLYPQKLDFKNRTSPLTYLPSSSEAEANFIIENAPEGLLAYDNSNPFSSRKLPVDNNSIYISNRKNTKKIFLDSKISVFTKSVVVRYSKPSIEANYLIVTHPTLRSSAEEYKTYRTSILGGSYKVEIMETQEIYDQFNYGERSPIAIKEYLRYQLQKSQNGEKFLFLIGKPNTYPSTLFSQPEIDLVPSFGYPGSDVLLSSGINGSHIDVSTYLTGRIEATNNAEVLNYLEKVKEFEDPKNHGSWIKKVLHMNGGNNINEISNFKNFMYNLGQKSIGSISNTHVDFLTKSTTESVENINIGKYLNEGVGVISYFGHGSSTILDFNLGFASDPKLGYANKGKYPFMLFNGCGVGNIFHRYEPLSSDWLFTPNKGAIAVLANSYYAYSNTSMDFFEIFYNKLYNDEETLGKPIAKVYLESVKTHILRPNYEKYAQSNSQQMILQGDPAVVVNPFHKPDYTWKKNSVQISSTNAGSSIGTSSQIVVSAEIQNLGKIEENQAIPVKAVVQYLNGTSESIGLRKITRSFENSYSDTLHITQPIRNITLILNPDSNIPELTFENNTENIEVDWDQAKNVSIYPYRPELDKTNPTLLAFINDQLTTEGKYTKAPKITFKIQDENPLPVQIAGIRIYIKTNNQFTEIPTGQYTLTQNSANQITGTFVSPEQIGNYELLINASDAAGNLAGQDLYLKWEIVENLTPSIIVAPNPVQERIKLLINSVGQDQVALQLYDLKGKEVFKSTFLVNDGLNTIYLDFSPKQGTYTYVGTLNLKKITGKIIVE</sequence>
<dbReference type="AlphaFoldDB" id="E4RSM8"/>
<dbReference type="SUPFAM" id="SSF52129">
    <property type="entry name" value="Caspase-like"/>
    <property type="match status" value="1"/>
</dbReference>
<reference key="1">
    <citation type="submission" date="2010-11" db="EMBL/GenBank/DDBJ databases">
        <title>The complete genome of Leadbetterella byssophila DSM 17132.</title>
        <authorList>
            <consortium name="US DOE Joint Genome Institute (JGI-PGF)"/>
            <person name="Lucas S."/>
            <person name="Copeland A."/>
            <person name="Lapidus A."/>
            <person name="Glavina del Rio T."/>
            <person name="Dalin E."/>
            <person name="Tice H."/>
            <person name="Bruce D."/>
            <person name="Goodwin L."/>
            <person name="Pitluck S."/>
            <person name="Kyrpides N."/>
            <person name="Mavromatis K."/>
            <person name="Ivanova N."/>
            <person name="Teshima H."/>
            <person name="Brettin T."/>
            <person name="Detter J.C."/>
            <person name="Han C."/>
            <person name="Tapia R."/>
            <person name="Land M."/>
            <person name="Hauser L."/>
            <person name="Markowitz V."/>
            <person name="Cheng J.-F."/>
            <person name="Hugenholtz P."/>
            <person name="Woyke T."/>
            <person name="Wu D."/>
            <person name="Tindall B."/>
            <person name="Pomrenke H.G."/>
            <person name="Brambilla E."/>
            <person name="Klenk H.-P."/>
            <person name="Eisen J.A."/>
        </authorList>
    </citation>
    <scope>NUCLEOTIDE SEQUENCE [LARGE SCALE GENOMIC DNA]</scope>
    <source>
        <strain>DSM 17132</strain>
    </source>
</reference>
<keyword evidence="4" id="KW-1185">Reference proteome</keyword>
<dbReference type="KEGG" id="lby:Lbys_0082"/>
<dbReference type="STRING" id="649349.Lbys_0082"/>
<dbReference type="InterPro" id="IPR001769">
    <property type="entry name" value="Gingipain"/>
</dbReference>
<dbReference type="EMBL" id="CP002305">
    <property type="protein sequence ID" value="ADQ15878.1"/>
    <property type="molecule type" value="Genomic_DNA"/>
</dbReference>
<dbReference type="InterPro" id="IPR026444">
    <property type="entry name" value="Secre_tail"/>
</dbReference>
<dbReference type="InterPro" id="IPR029031">
    <property type="entry name" value="Gingipain_N_sf"/>
</dbReference>
<dbReference type="GO" id="GO:0008234">
    <property type="term" value="F:cysteine-type peptidase activity"/>
    <property type="evidence" value="ECO:0007669"/>
    <property type="project" value="InterPro"/>
</dbReference>
<evidence type="ECO:0000313" key="3">
    <source>
        <dbReference type="EMBL" id="ADQ15878.1"/>
    </source>
</evidence>
<dbReference type="HOGENOM" id="CLU_003069_0_0_10"/>
<dbReference type="Pfam" id="PF01364">
    <property type="entry name" value="Peptidase_C25"/>
    <property type="match status" value="1"/>
</dbReference>
<dbReference type="Proteomes" id="UP000007435">
    <property type="component" value="Chromosome"/>
</dbReference>
<gene>
    <name evidence="3" type="ordered locus">Lbys_0082</name>
</gene>
<dbReference type="OrthoDB" id="9757650at2"/>
<dbReference type="InterPro" id="IPR029030">
    <property type="entry name" value="Caspase-like_dom_sf"/>
</dbReference>
<reference evidence="3 4" key="2">
    <citation type="journal article" date="2011" name="Stand. Genomic Sci.">
        <title>Complete genome sequence of Leadbetterella byssophila type strain (4M15).</title>
        <authorList>
            <person name="Abt B."/>
            <person name="Teshima H."/>
            <person name="Lucas S."/>
            <person name="Lapidus A."/>
            <person name="Del Rio T.G."/>
            <person name="Nolan M."/>
            <person name="Tice H."/>
            <person name="Cheng J.F."/>
            <person name="Pitluck S."/>
            <person name="Liolios K."/>
            <person name="Pagani I."/>
            <person name="Ivanova N."/>
            <person name="Mavromatis K."/>
            <person name="Pati A."/>
            <person name="Tapia R."/>
            <person name="Han C."/>
            <person name="Goodwin L."/>
            <person name="Chen A."/>
            <person name="Palaniappan K."/>
            <person name="Land M."/>
            <person name="Hauser L."/>
            <person name="Chang Y.J."/>
            <person name="Jeffries C.D."/>
            <person name="Rohde M."/>
            <person name="Goker M."/>
            <person name="Tindall B.J."/>
            <person name="Detter J.C."/>
            <person name="Woyke T."/>
            <person name="Bristow J."/>
            <person name="Eisen J.A."/>
            <person name="Markowitz V."/>
            <person name="Hugenholtz P."/>
            <person name="Klenk H.P."/>
            <person name="Kyrpides N.C."/>
        </authorList>
    </citation>
    <scope>NUCLEOTIDE SEQUENCE [LARGE SCALE GENOMIC DNA]</scope>
    <source>
        <strain evidence="4">DSM 17132 / JCM 16389 / KACC 11308 / NBRC 106382 / 4M15</strain>
    </source>
</reference>
<feature type="domain" description="Gingipain" evidence="2">
    <location>
        <begin position="384"/>
        <end position="736"/>
    </location>
</feature>
<dbReference type="RefSeq" id="WP_013406935.1">
    <property type="nucleotide sequence ID" value="NC_014655.1"/>
</dbReference>
<protein>
    <recommendedName>
        <fullName evidence="2">Gingipain domain-containing protein</fullName>
    </recommendedName>
</protein>
<dbReference type="GO" id="GO:0006508">
    <property type="term" value="P:proteolysis"/>
    <property type="evidence" value="ECO:0007669"/>
    <property type="project" value="InterPro"/>
</dbReference>
<keyword evidence="1" id="KW-0732">Signal</keyword>